<feature type="region of interest" description="Disordered" evidence="1">
    <location>
        <begin position="1"/>
        <end position="22"/>
    </location>
</feature>
<name>A0AAV2E560_9ROSI</name>
<evidence type="ECO:0000313" key="2">
    <source>
        <dbReference type="EMBL" id="CAL1380893.1"/>
    </source>
</evidence>
<dbReference type="Proteomes" id="UP001497516">
    <property type="component" value="Chromosome 4"/>
</dbReference>
<dbReference type="AlphaFoldDB" id="A0AAV2E560"/>
<evidence type="ECO:0000256" key="1">
    <source>
        <dbReference type="SAM" id="MobiDB-lite"/>
    </source>
</evidence>
<proteinExistence type="predicted"/>
<sequence length="161" mass="17993">MHSTTLNRRRSFCKRPLSRRGQAKPVRVTKSCCERRHPSPRPRPCSRPAQSTICSCIIDTKENNWWDAAVLFRHKGSVLLRLVNAEDAEKVVCTEQLGPTEAMSFIALGSKLYAFRGPGTSHYFCELGSGILGRTETSTCFRKQGISAQRSRIPSSPPTAR</sequence>
<accession>A0AAV2E560</accession>
<organism evidence="2 3">
    <name type="scientific">Linum trigynum</name>
    <dbReference type="NCBI Taxonomy" id="586398"/>
    <lineage>
        <taxon>Eukaryota</taxon>
        <taxon>Viridiplantae</taxon>
        <taxon>Streptophyta</taxon>
        <taxon>Embryophyta</taxon>
        <taxon>Tracheophyta</taxon>
        <taxon>Spermatophyta</taxon>
        <taxon>Magnoliopsida</taxon>
        <taxon>eudicotyledons</taxon>
        <taxon>Gunneridae</taxon>
        <taxon>Pentapetalae</taxon>
        <taxon>rosids</taxon>
        <taxon>fabids</taxon>
        <taxon>Malpighiales</taxon>
        <taxon>Linaceae</taxon>
        <taxon>Linum</taxon>
    </lineage>
</organism>
<gene>
    <name evidence="2" type="ORF">LTRI10_LOCUS22309</name>
</gene>
<feature type="compositionally biased region" description="Basic residues" evidence="1">
    <location>
        <begin position="7"/>
        <end position="22"/>
    </location>
</feature>
<reference evidence="2 3" key="1">
    <citation type="submission" date="2024-04" db="EMBL/GenBank/DDBJ databases">
        <authorList>
            <person name="Fracassetti M."/>
        </authorList>
    </citation>
    <scope>NUCLEOTIDE SEQUENCE [LARGE SCALE GENOMIC DNA]</scope>
</reference>
<keyword evidence="3" id="KW-1185">Reference proteome</keyword>
<dbReference type="EMBL" id="OZ034817">
    <property type="protein sequence ID" value="CAL1380893.1"/>
    <property type="molecule type" value="Genomic_DNA"/>
</dbReference>
<evidence type="ECO:0000313" key="3">
    <source>
        <dbReference type="Proteomes" id="UP001497516"/>
    </source>
</evidence>
<protein>
    <submittedName>
        <fullName evidence="2">Uncharacterized protein</fullName>
    </submittedName>
</protein>